<keyword evidence="1" id="KW-0472">Membrane</keyword>
<reference evidence="3" key="1">
    <citation type="submission" date="2019-09" db="EMBL/GenBank/DDBJ databases">
        <title>Mumia zhuanghuii sp. nov. isolated from the intestinal contents of plateau pika (Ochotona curzoniae) in the Qinghai-Tibet plateau of China.</title>
        <authorList>
            <person name="Tian Z."/>
        </authorList>
    </citation>
    <scope>NUCLEOTIDE SEQUENCE [LARGE SCALE GENOMIC DNA]</scope>
    <source>
        <strain evidence="3">JCM 30598</strain>
    </source>
</reference>
<dbReference type="Proteomes" id="UP000325827">
    <property type="component" value="Unassembled WGS sequence"/>
</dbReference>
<accession>A0A5J5J7B3</accession>
<evidence type="ECO:0000313" key="3">
    <source>
        <dbReference type="Proteomes" id="UP000325827"/>
    </source>
</evidence>
<gene>
    <name evidence="2" type="ORF">F6B43_07065</name>
</gene>
<evidence type="ECO:0000313" key="2">
    <source>
        <dbReference type="EMBL" id="KAA9111339.1"/>
    </source>
</evidence>
<comment type="caution">
    <text evidence="2">The sequence shown here is derived from an EMBL/GenBank/DDBJ whole genome shotgun (WGS) entry which is preliminary data.</text>
</comment>
<feature type="transmembrane region" description="Helical" evidence="1">
    <location>
        <begin position="27"/>
        <end position="50"/>
    </location>
</feature>
<organism evidence="2 3">
    <name type="scientific">Microbacterium rhizomatis</name>
    <dbReference type="NCBI Taxonomy" id="1631477"/>
    <lineage>
        <taxon>Bacteria</taxon>
        <taxon>Bacillati</taxon>
        <taxon>Actinomycetota</taxon>
        <taxon>Actinomycetes</taxon>
        <taxon>Micrococcales</taxon>
        <taxon>Microbacteriaceae</taxon>
        <taxon>Microbacterium</taxon>
    </lineage>
</organism>
<evidence type="ECO:0000256" key="1">
    <source>
        <dbReference type="SAM" id="Phobius"/>
    </source>
</evidence>
<keyword evidence="3" id="KW-1185">Reference proteome</keyword>
<keyword evidence="1" id="KW-1133">Transmembrane helix</keyword>
<protein>
    <submittedName>
        <fullName evidence="2">Uncharacterized protein</fullName>
    </submittedName>
</protein>
<dbReference type="AlphaFoldDB" id="A0A5J5J7B3"/>
<dbReference type="EMBL" id="VYSA01000001">
    <property type="protein sequence ID" value="KAA9111339.1"/>
    <property type="molecule type" value="Genomic_DNA"/>
</dbReference>
<proteinExistence type="predicted"/>
<dbReference type="RefSeq" id="WP_150448108.1">
    <property type="nucleotide sequence ID" value="NZ_VYSA01000001.1"/>
</dbReference>
<name>A0A5J5J7B3_9MICO</name>
<keyword evidence="1" id="KW-0812">Transmembrane</keyword>
<sequence length="60" mass="6136">MVTASISAAIGAIVVVAQSVQGKPTPALGGAFVVIGVAILTVAVVLNARVRRRGNQRVRR</sequence>